<proteinExistence type="predicted"/>
<evidence type="ECO:0000259" key="2">
    <source>
        <dbReference type="Pfam" id="PF16087"/>
    </source>
</evidence>
<keyword evidence="5" id="KW-1185">Reference proteome</keyword>
<evidence type="ECO:0000313" key="5">
    <source>
        <dbReference type="Proteomes" id="UP000076502"/>
    </source>
</evidence>
<dbReference type="AlphaFoldDB" id="A0A154PRK7"/>
<sequence>MIFIYGEMRQNSIRAQSLYAERYRNRTHPLHRTFQRLCKKLKETGNLGTRKSSRRKRATDERNEVGVLAVVTHNRVIALNKRHRYNKFAPKGKEFVLVGYCEESKAYRLWERGSRTVEKYRDVRFLEDQDAESPDNEETFFEMPLNQPHTDESDDE</sequence>
<feature type="domain" description="Retroviral polymerase SH3-like" evidence="3">
    <location>
        <begin position="77"/>
        <end position="134"/>
    </location>
</feature>
<dbReference type="InterPro" id="IPR032135">
    <property type="entry name" value="DUF4817"/>
</dbReference>
<evidence type="ECO:0000256" key="1">
    <source>
        <dbReference type="SAM" id="MobiDB-lite"/>
    </source>
</evidence>
<dbReference type="EMBL" id="KQ435020">
    <property type="protein sequence ID" value="KZC13908.1"/>
    <property type="molecule type" value="Genomic_DNA"/>
</dbReference>
<feature type="compositionally biased region" description="Acidic residues" evidence="1">
    <location>
        <begin position="128"/>
        <end position="140"/>
    </location>
</feature>
<dbReference type="Pfam" id="PF16087">
    <property type="entry name" value="DUF4817"/>
    <property type="match status" value="1"/>
</dbReference>
<evidence type="ECO:0000259" key="3">
    <source>
        <dbReference type="Pfam" id="PF25597"/>
    </source>
</evidence>
<feature type="domain" description="DUF4817" evidence="2">
    <location>
        <begin position="1"/>
        <end position="47"/>
    </location>
</feature>
<name>A0A154PRK7_DUFNO</name>
<evidence type="ECO:0000313" key="4">
    <source>
        <dbReference type="EMBL" id="KZC13908.1"/>
    </source>
</evidence>
<protein>
    <submittedName>
        <fullName evidence="4">Uncharacterized protein</fullName>
    </submittedName>
</protein>
<dbReference type="Proteomes" id="UP000076502">
    <property type="component" value="Unassembled WGS sequence"/>
</dbReference>
<organism evidence="4 5">
    <name type="scientific">Dufourea novaeangliae</name>
    <name type="common">Sweat bee</name>
    <dbReference type="NCBI Taxonomy" id="178035"/>
    <lineage>
        <taxon>Eukaryota</taxon>
        <taxon>Metazoa</taxon>
        <taxon>Ecdysozoa</taxon>
        <taxon>Arthropoda</taxon>
        <taxon>Hexapoda</taxon>
        <taxon>Insecta</taxon>
        <taxon>Pterygota</taxon>
        <taxon>Neoptera</taxon>
        <taxon>Endopterygota</taxon>
        <taxon>Hymenoptera</taxon>
        <taxon>Apocrita</taxon>
        <taxon>Aculeata</taxon>
        <taxon>Apoidea</taxon>
        <taxon>Anthophila</taxon>
        <taxon>Halictidae</taxon>
        <taxon>Rophitinae</taxon>
        <taxon>Dufourea</taxon>
    </lineage>
</organism>
<accession>A0A154PRK7</accession>
<gene>
    <name evidence="4" type="ORF">WN55_06247</name>
</gene>
<dbReference type="Pfam" id="PF25597">
    <property type="entry name" value="SH3_retrovirus"/>
    <property type="match status" value="1"/>
</dbReference>
<reference evidence="4 5" key="1">
    <citation type="submission" date="2015-07" db="EMBL/GenBank/DDBJ databases">
        <title>The genome of Dufourea novaeangliae.</title>
        <authorList>
            <person name="Pan H."/>
            <person name="Kapheim K."/>
        </authorList>
    </citation>
    <scope>NUCLEOTIDE SEQUENCE [LARGE SCALE GENOMIC DNA]</scope>
    <source>
        <strain evidence="4">0120121106</strain>
        <tissue evidence="4">Whole body</tissue>
    </source>
</reference>
<dbReference type="InterPro" id="IPR057670">
    <property type="entry name" value="SH3_retrovirus"/>
</dbReference>
<feature type="region of interest" description="Disordered" evidence="1">
    <location>
        <begin position="128"/>
        <end position="156"/>
    </location>
</feature>